<evidence type="ECO:0000313" key="3">
    <source>
        <dbReference type="Proteomes" id="UP000294937"/>
    </source>
</evidence>
<name>A0A4R3LBB8_9BACL</name>
<dbReference type="AlphaFoldDB" id="A0A4R3LBB8"/>
<protein>
    <submittedName>
        <fullName evidence="2">Uncharacterized protein</fullName>
    </submittedName>
</protein>
<reference evidence="2 3" key="1">
    <citation type="submission" date="2019-03" db="EMBL/GenBank/DDBJ databases">
        <title>Genomic Encyclopedia of Type Strains, Phase IV (KMG-IV): sequencing the most valuable type-strain genomes for metagenomic binning, comparative biology and taxonomic classification.</title>
        <authorList>
            <person name="Goeker M."/>
        </authorList>
    </citation>
    <scope>NUCLEOTIDE SEQUENCE [LARGE SCALE GENOMIC DNA]</scope>
    <source>
        <strain evidence="2 3">DSM 45707</strain>
    </source>
</reference>
<evidence type="ECO:0000256" key="1">
    <source>
        <dbReference type="SAM" id="MobiDB-lite"/>
    </source>
</evidence>
<keyword evidence="3" id="KW-1185">Reference proteome</keyword>
<gene>
    <name evidence="2" type="ORF">EDD58_101669</name>
</gene>
<organism evidence="2 3">
    <name type="scientific">Hazenella coriacea</name>
    <dbReference type="NCBI Taxonomy" id="1179467"/>
    <lineage>
        <taxon>Bacteria</taxon>
        <taxon>Bacillati</taxon>
        <taxon>Bacillota</taxon>
        <taxon>Bacilli</taxon>
        <taxon>Bacillales</taxon>
        <taxon>Thermoactinomycetaceae</taxon>
        <taxon>Hazenella</taxon>
    </lineage>
</organism>
<accession>A0A4R3LBB8</accession>
<sequence>MLSVLLSACSQPASTDQKETTTDIKTSNSEAQESSSNEKKPEYLPDDFPLPTDAEITTSQSNMEDGKKSALLIFKTKASMTDVTKMYKEYFKTQNLSDDAQTFDDKNIIIQGINEHKKHDWSIIGGSLSSQDGIIEFQVTWAEL</sequence>
<proteinExistence type="predicted"/>
<dbReference type="Proteomes" id="UP000294937">
    <property type="component" value="Unassembled WGS sequence"/>
</dbReference>
<comment type="caution">
    <text evidence="2">The sequence shown here is derived from an EMBL/GenBank/DDBJ whole genome shotgun (WGS) entry which is preliminary data.</text>
</comment>
<dbReference type="EMBL" id="SMAG01000001">
    <property type="protein sequence ID" value="TCS97022.1"/>
    <property type="molecule type" value="Genomic_DNA"/>
</dbReference>
<evidence type="ECO:0000313" key="2">
    <source>
        <dbReference type="EMBL" id="TCS97022.1"/>
    </source>
</evidence>
<feature type="region of interest" description="Disordered" evidence="1">
    <location>
        <begin position="1"/>
        <end position="63"/>
    </location>
</feature>